<feature type="chain" id="PRO_5047241145" evidence="1">
    <location>
        <begin position="31"/>
        <end position="258"/>
    </location>
</feature>
<evidence type="ECO:0000256" key="1">
    <source>
        <dbReference type="SAM" id="SignalP"/>
    </source>
</evidence>
<dbReference type="InterPro" id="IPR001304">
    <property type="entry name" value="C-type_lectin-like"/>
</dbReference>
<dbReference type="SUPFAM" id="SSF56436">
    <property type="entry name" value="C-type lectin-like"/>
    <property type="match status" value="1"/>
</dbReference>
<evidence type="ECO:0000259" key="2">
    <source>
        <dbReference type="PROSITE" id="PS50041"/>
    </source>
</evidence>
<gene>
    <name evidence="4" type="primary">LOC101846962</name>
</gene>
<keyword evidence="3" id="KW-1185">Reference proteome</keyword>
<name>A0ABM0ZZV4_APLCA</name>
<feature type="domain" description="C-type lectin" evidence="2">
    <location>
        <begin position="140"/>
        <end position="243"/>
    </location>
</feature>
<feature type="signal peptide" evidence="1">
    <location>
        <begin position="1"/>
        <end position="30"/>
    </location>
</feature>
<dbReference type="Pfam" id="PF00059">
    <property type="entry name" value="Lectin_C"/>
    <property type="match status" value="1"/>
</dbReference>
<dbReference type="CDD" id="cd00037">
    <property type="entry name" value="CLECT"/>
    <property type="match status" value="1"/>
</dbReference>
<dbReference type="GeneID" id="101846962"/>
<sequence>MFTSIRRDHLHQVLHTLAHLSLLFLHSAEGSVREALLEKYSCTTPSALTNSSLIFTSVTTNTECGVKCVDSCVAVVIKEDSSSGVGGKQCAVLSSLQQIPSHSKAACAITGNSVVVYKNSLVQTSSLCNATISVFGRELCLHTKGDSTNSYTQAVHVCEHMGGQLPEALTGNHTAAITALFPDPSFIWMAATDEVTHGTYLWPHGVAVSPALWDSGEPDNLGFERCTSLAKYLNNLLINLPCEGFAHQVNIVCAIIFD</sequence>
<dbReference type="RefSeq" id="XP_012937955.2">
    <property type="nucleotide sequence ID" value="XM_013082501.2"/>
</dbReference>
<organism evidence="3 4">
    <name type="scientific">Aplysia californica</name>
    <name type="common">California sea hare</name>
    <dbReference type="NCBI Taxonomy" id="6500"/>
    <lineage>
        <taxon>Eukaryota</taxon>
        <taxon>Metazoa</taxon>
        <taxon>Spiralia</taxon>
        <taxon>Lophotrochozoa</taxon>
        <taxon>Mollusca</taxon>
        <taxon>Gastropoda</taxon>
        <taxon>Heterobranchia</taxon>
        <taxon>Euthyneura</taxon>
        <taxon>Tectipleura</taxon>
        <taxon>Aplysiida</taxon>
        <taxon>Aplysioidea</taxon>
        <taxon>Aplysiidae</taxon>
        <taxon>Aplysia</taxon>
    </lineage>
</organism>
<dbReference type="Proteomes" id="UP000694888">
    <property type="component" value="Unplaced"/>
</dbReference>
<dbReference type="PROSITE" id="PS50041">
    <property type="entry name" value="C_TYPE_LECTIN_2"/>
    <property type="match status" value="1"/>
</dbReference>
<evidence type="ECO:0000313" key="4">
    <source>
        <dbReference type="RefSeq" id="XP_012937955.2"/>
    </source>
</evidence>
<keyword evidence="1" id="KW-0732">Signal</keyword>
<proteinExistence type="predicted"/>
<reference evidence="4" key="1">
    <citation type="submission" date="2025-08" db="UniProtKB">
        <authorList>
            <consortium name="RefSeq"/>
        </authorList>
    </citation>
    <scope>IDENTIFICATION</scope>
</reference>
<dbReference type="InterPro" id="IPR016187">
    <property type="entry name" value="CTDL_fold"/>
</dbReference>
<dbReference type="Gene3D" id="3.10.100.10">
    <property type="entry name" value="Mannose-Binding Protein A, subunit A"/>
    <property type="match status" value="1"/>
</dbReference>
<dbReference type="InterPro" id="IPR016186">
    <property type="entry name" value="C-type_lectin-like/link_sf"/>
</dbReference>
<evidence type="ECO:0000313" key="3">
    <source>
        <dbReference type="Proteomes" id="UP000694888"/>
    </source>
</evidence>
<protein>
    <submittedName>
        <fullName evidence="4">Uncharacterized protein LOC101846962</fullName>
    </submittedName>
</protein>
<accession>A0ABM0ZZV4</accession>